<evidence type="ECO:0000256" key="3">
    <source>
        <dbReference type="ARBA" id="ARBA00022670"/>
    </source>
</evidence>
<comment type="caution">
    <text evidence="10">The sequence shown here is derived from an EMBL/GenBank/DDBJ whole genome shotgun (WGS) entry which is preliminary data.</text>
</comment>
<dbReference type="Proteomes" id="UP001501367">
    <property type="component" value="Unassembled WGS sequence"/>
</dbReference>
<dbReference type="InterPro" id="IPR021190">
    <property type="entry name" value="Pept_M10A"/>
</dbReference>
<evidence type="ECO:0000256" key="5">
    <source>
        <dbReference type="ARBA" id="ARBA00022729"/>
    </source>
</evidence>
<dbReference type="InterPro" id="IPR026444">
    <property type="entry name" value="Secre_tail"/>
</dbReference>
<evidence type="ECO:0000313" key="11">
    <source>
        <dbReference type="Proteomes" id="UP001501367"/>
    </source>
</evidence>
<keyword evidence="6" id="KW-0378">Hydrolase</keyword>
<evidence type="ECO:0000256" key="6">
    <source>
        <dbReference type="ARBA" id="ARBA00022801"/>
    </source>
</evidence>
<feature type="domain" description="Peptidase metallopeptidase" evidence="9">
    <location>
        <begin position="16"/>
        <end position="180"/>
    </location>
</feature>
<protein>
    <recommendedName>
        <fullName evidence="9">Peptidase metallopeptidase domain-containing protein</fullName>
    </recommendedName>
</protein>
<evidence type="ECO:0000256" key="1">
    <source>
        <dbReference type="ARBA" id="ARBA00001947"/>
    </source>
</evidence>
<evidence type="ECO:0000256" key="8">
    <source>
        <dbReference type="ARBA" id="ARBA00023049"/>
    </source>
</evidence>
<evidence type="ECO:0000256" key="4">
    <source>
        <dbReference type="ARBA" id="ARBA00022723"/>
    </source>
</evidence>
<keyword evidence="4" id="KW-0479">Metal-binding</keyword>
<keyword evidence="5" id="KW-0732">Signal</keyword>
<evidence type="ECO:0000259" key="9">
    <source>
        <dbReference type="SMART" id="SM00235"/>
    </source>
</evidence>
<comment type="similarity">
    <text evidence="2">Belongs to the peptidase M10A family.</text>
</comment>
<evidence type="ECO:0000313" key="10">
    <source>
        <dbReference type="EMBL" id="GAA3725021.1"/>
    </source>
</evidence>
<comment type="cofactor">
    <cofactor evidence="1">
        <name>Zn(2+)</name>
        <dbReference type="ChEBI" id="CHEBI:29105"/>
    </cofactor>
</comment>
<keyword evidence="11" id="KW-1185">Reference proteome</keyword>
<dbReference type="Gene3D" id="3.40.390.10">
    <property type="entry name" value="Collagenase (Catalytic Domain)"/>
    <property type="match status" value="1"/>
</dbReference>
<dbReference type="NCBIfam" id="TIGR04183">
    <property type="entry name" value="Por_Secre_tail"/>
    <property type="match status" value="1"/>
</dbReference>
<keyword evidence="7" id="KW-0862">Zinc</keyword>
<name>A0ABP7EV64_9FLAO</name>
<reference evidence="11" key="1">
    <citation type="journal article" date="2019" name="Int. J. Syst. Evol. Microbiol.">
        <title>The Global Catalogue of Microorganisms (GCM) 10K type strain sequencing project: providing services to taxonomists for standard genome sequencing and annotation.</title>
        <authorList>
            <consortium name="The Broad Institute Genomics Platform"/>
            <consortium name="The Broad Institute Genome Sequencing Center for Infectious Disease"/>
            <person name="Wu L."/>
            <person name="Ma J."/>
        </authorList>
    </citation>
    <scope>NUCLEOTIDE SEQUENCE [LARGE SCALE GENOMIC DNA]</scope>
    <source>
        <strain evidence="11">JCM 17336</strain>
    </source>
</reference>
<dbReference type="RefSeq" id="WP_278019832.1">
    <property type="nucleotide sequence ID" value="NZ_CP121110.1"/>
</dbReference>
<dbReference type="SUPFAM" id="SSF55486">
    <property type="entry name" value="Metalloproteases ('zincins'), catalytic domain"/>
    <property type="match status" value="1"/>
</dbReference>
<proteinExistence type="inferred from homology"/>
<dbReference type="PANTHER" id="PTHR10201">
    <property type="entry name" value="MATRIX METALLOPROTEINASE"/>
    <property type="match status" value="1"/>
</dbReference>
<sequence length="482" mass="51970">MYDNGPIDNNPSFSLDGRKWDHTNLTYFFENGTNDIAGTDEKTALVQAMQVWSSVTSLTFTEVTSAANADIVIKWAVGDHGDGAPFDAVNGVLAHAFFPPPNGAYAGDLHFDDSETWTTSVQYTSSQPIDLVTVAIHELGHSLGLQHSNVPGAIMYAYYNGSQRTLSTDDIQAISAVYPKIYSLYGGNPVCGSPSQTFVGLTPSPPAGSSIVWSTSPNLTIAMTLPPNTPNTAQINVQSTVGNTYQTGTVTATINGVQTITRTVDIGEKPLYFGTKKTATTDYTEYCDNTYHYVPIDIVNSDNTVSYNYTFGNFSTGISNPGITYTQINSKRYLFKIPLNKIPSGTYPVFSFSVTTNTTCTGVPYTIYGQVVTLSSCNGTFAAKTTAETSAIETSAIQSEDRVTIYPNPATNILNISVSNSKNNIANAKIIGKLYDLNGSELTQISILSNTASLDVSKFKKGIYILKVDINGEIESHQIIIQ</sequence>
<evidence type="ECO:0000256" key="7">
    <source>
        <dbReference type="ARBA" id="ARBA00022833"/>
    </source>
</evidence>
<accession>A0ABP7EV64</accession>
<gene>
    <name evidence="10" type="ORF">GCM10022422_02670</name>
</gene>
<dbReference type="EMBL" id="BAABDT010000001">
    <property type="protein sequence ID" value="GAA3725021.1"/>
    <property type="molecule type" value="Genomic_DNA"/>
</dbReference>
<dbReference type="CDD" id="cd04278">
    <property type="entry name" value="ZnMc_MMP"/>
    <property type="match status" value="1"/>
</dbReference>
<keyword evidence="8" id="KW-0482">Metalloprotease</keyword>
<evidence type="ECO:0000256" key="2">
    <source>
        <dbReference type="ARBA" id="ARBA00010370"/>
    </source>
</evidence>
<dbReference type="PANTHER" id="PTHR10201:SF291">
    <property type="entry name" value="MATRIX METALLOPROTEINASE 1, ISOFORM C-RELATED"/>
    <property type="match status" value="1"/>
</dbReference>
<dbReference type="InterPro" id="IPR001818">
    <property type="entry name" value="Pept_M10_metallopeptidase"/>
</dbReference>
<dbReference type="InterPro" id="IPR033739">
    <property type="entry name" value="M10A_MMP"/>
</dbReference>
<dbReference type="PRINTS" id="PR00138">
    <property type="entry name" value="MATRIXIN"/>
</dbReference>
<keyword evidence="3" id="KW-0645">Protease</keyword>
<dbReference type="Pfam" id="PF00413">
    <property type="entry name" value="Peptidase_M10"/>
    <property type="match status" value="1"/>
</dbReference>
<dbReference type="InterPro" id="IPR006026">
    <property type="entry name" value="Peptidase_Metallo"/>
</dbReference>
<dbReference type="SMART" id="SM00235">
    <property type="entry name" value="ZnMc"/>
    <property type="match status" value="1"/>
</dbReference>
<organism evidence="10 11">
    <name type="scientific">Flavobacterium ginsengisoli</name>
    <dbReference type="NCBI Taxonomy" id="871694"/>
    <lineage>
        <taxon>Bacteria</taxon>
        <taxon>Pseudomonadati</taxon>
        <taxon>Bacteroidota</taxon>
        <taxon>Flavobacteriia</taxon>
        <taxon>Flavobacteriales</taxon>
        <taxon>Flavobacteriaceae</taxon>
        <taxon>Flavobacterium</taxon>
    </lineage>
</organism>
<dbReference type="Pfam" id="PF18962">
    <property type="entry name" value="Por_Secre_tail"/>
    <property type="match status" value="1"/>
</dbReference>
<dbReference type="InterPro" id="IPR024079">
    <property type="entry name" value="MetalloPept_cat_dom_sf"/>
</dbReference>